<reference evidence="2" key="1">
    <citation type="submission" date="2020-06" db="EMBL/GenBank/DDBJ databases">
        <authorList>
            <consortium name="Wellcome Sanger Institute Data Sharing"/>
        </authorList>
    </citation>
    <scope>NUCLEOTIDE SEQUENCE [LARGE SCALE GENOMIC DNA]</scope>
</reference>
<protein>
    <submittedName>
        <fullName evidence="2">Uncharacterized protein</fullName>
    </submittedName>
</protein>
<keyword evidence="3" id="KW-1185">Reference proteome</keyword>
<name>A0A8C5FYC9_GOUWI</name>
<feature type="transmembrane region" description="Helical" evidence="1">
    <location>
        <begin position="6"/>
        <end position="27"/>
    </location>
</feature>
<organism evidence="2 3">
    <name type="scientific">Gouania willdenowi</name>
    <name type="common">Blunt-snouted clingfish</name>
    <name type="synonym">Lepadogaster willdenowi</name>
    <dbReference type="NCBI Taxonomy" id="441366"/>
    <lineage>
        <taxon>Eukaryota</taxon>
        <taxon>Metazoa</taxon>
        <taxon>Chordata</taxon>
        <taxon>Craniata</taxon>
        <taxon>Vertebrata</taxon>
        <taxon>Euteleostomi</taxon>
        <taxon>Actinopterygii</taxon>
        <taxon>Neopterygii</taxon>
        <taxon>Teleostei</taxon>
        <taxon>Neoteleostei</taxon>
        <taxon>Acanthomorphata</taxon>
        <taxon>Ovalentaria</taxon>
        <taxon>Blenniimorphae</taxon>
        <taxon>Blenniiformes</taxon>
        <taxon>Gobiesocoidei</taxon>
        <taxon>Gobiesocidae</taxon>
        <taxon>Gobiesocinae</taxon>
        <taxon>Gouania</taxon>
    </lineage>
</organism>
<keyword evidence="1" id="KW-0472">Membrane</keyword>
<evidence type="ECO:0000313" key="2">
    <source>
        <dbReference type="Ensembl" id="ENSGWIP00000000703.1"/>
    </source>
</evidence>
<keyword evidence="1" id="KW-1133">Transmembrane helix</keyword>
<keyword evidence="1" id="KW-0812">Transmembrane</keyword>
<reference evidence="2" key="2">
    <citation type="submission" date="2025-08" db="UniProtKB">
        <authorList>
            <consortium name="Ensembl"/>
        </authorList>
    </citation>
    <scope>IDENTIFICATION</scope>
</reference>
<sequence length="63" mass="7515">TLNQWFSTFSLVLLMQIFRLLTFFARLRVFVTRIDRHCSLDLLLGQLHALIEYFEELLGLVSR</sequence>
<dbReference type="AlphaFoldDB" id="A0A8C5FYC9"/>
<reference evidence="2" key="3">
    <citation type="submission" date="2025-09" db="UniProtKB">
        <authorList>
            <consortium name="Ensembl"/>
        </authorList>
    </citation>
    <scope>IDENTIFICATION</scope>
</reference>
<evidence type="ECO:0000313" key="3">
    <source>
        <dbReference type="Proteomes" id="UP000694680"/>
    </source>
</evidence>
<dbReference type="Ensembl" id="ENSGWIT00000000768.1">
    <property type="protein sequence ID" value="ENSGWIP00000000703.1"/>
    <property type="gene ID" value="ENSGWIG00000000444.1"/>
</dbReference>
<evidence type="ECO:0000256" key="1">
    <source>
        <dbReference type="SAM" id="Phobius"/>
    </source>
</evidence>
<accession>A0A8C5FYC9</accession>
<dbReference type="Proteomes" id="UP000694680">
    <property type="component" value="Chromosome 5"/>
</dbReference>
<proteinExistence type="predicted"/>